<keyword evidence="6 12" id="KW-0479">Metal-binding</keyword>
<organism evidence="16 17">
    <name type="scientific">Ciceribacter selenitireducens ATCC BAA-1503</name>
    <dbReference type="NCBI Taxonomy" id="1336235"/>
    <lineage>
        <taxon>Bacteria</taxon>
        <taxon>Pseudomonadati</taxon>
        <taxon>Pseudomonadota</taxon>
        <taxon>Alphaproteobacteria</taxon>
        <taxon>Hyphomicrobiales</taxon>
        <taxon>Rhizobiaceae</taxon>
        <taxon>Ciceribacter</taxon>
    </lineage>
</organism>
<evidence type="ECO:0000313" key="17">
    <source>
        <dbReference type="Proteomes" id="UP000254764"/>
    </source>
</evidence>
<evidence type="ECO:0000256" key="14">
    <source>
        <dbReference type="SAM" id="MobiDB-lite"/>
    </source>
</evidence>
<comment type="cofactor">
    <cofactor evidence="12 13">
        <name>Zn(2+)</name>
        <dbReference type="ChEBI" id="CHEBI:29105"/>
    </cofactor>
    <text evidence="12 13">Binds 1 zinc ion per monomer.</text>
</comment>
<keyword evidence="3 12" id="KW-0808">Transferase</keyword>
<feature type="region of interest" description="Disordered" evidence="14">
    <location>
        <begin position="460"/>
        <end position="512"/>
    </location>
</feature>
<dbReference type="Pfam" id="PF10410">
    <property type="entry name" value="DnaB_bind"/>
    <property type="match status" value="1"/>
</dbReference>
<evidence type="ECO:0000256" key="6">
    <source>
        <dbReference type="ARBA" id="ARBA00022723"/>
    </source>
</evidence>
<comment type="domain">
    <text evidence="12">Contains an N-terminal zinc-binding domain, a central core domain that contains the primase activity, and a C-terminal DnaB-binding domain.</text>
</comment>
<dbReference type="EMBL" id="UEYP01000011">
    <property type="protein sequence ID" value="SSC64515.1"/>
    <property type="molecule type" value="Genomic_DNA"/>
</dbReference>
<evidence type="ECO:0000256" key="11">
    <source>
        <dbReference type="ARBA" id="ARBA00023163"/>
    </source>
</evidence>
<keyword evidence="17" id="KW-1185">Reference proteome</keyword>
<dbReference type="FunFam" id="3.90.980.10:FF:000001">
    <property type="entry name" value="DNA primase"/>
    <property type="match status" value="1"/>
</dbReference>
<evidence type="ECO:0000313" key="16">
    <source>
        <dbReference type="EMBL" id="SSC64515.1"/>
    </source>
</evidence>
<dbReference type="InterPro" id="IPR050219">
    <property type="entry name" value="DnaG_primase"/>
</dbReference>
<comment type="function">
    <text evidence="12">RNA polymerase that catalyzes the synthesis of short RNA molecules used as primers for DNA polymerase during DNA replication.</text>
</comment>
<keyword evidence="9" id="KW-0460">Magnesium</keyword>
<comment type="subunit">
    <text evidence="12">Monomer. Interacts with DnaB.</text>
</comment>
<evidence type="ECO:0000256" key="1">
    <source>
        <dbReference type="ARBA" id="ARBA00022478"/>
    </source>
</evidence>
<dbReference type="CDD" id="cd03364">
    <property type="entry name" value="TOPRIM_DnaG_primases"/>
    <property type="match status" value="1"/>
</dbReference>
<evidence type="ECO:0000256" key="3">
    <source>
        <dbReference type="ARBA" id="ARBA00022679"/>
    </source>
</evidence>
<dbReference type="FunFam" id="3.40.1360.10:FF:000002">
    <property type="entry name" value="DNA primase"/>
    <property type="match status" value="1"/>
</dbReference>
<comment type="catalytic activity">
    <reaction evidence="12">
        <text>ssDNA + n NTP = ssDNA/pppN(pN)n-1 hybrid + (n-1) diphosphate.</text>
        <dbReference type="EC" id="2.7.7.101"/>
    </reaction>
</comment>
<dbReference type="InterPro" id="IPR037068">
    <property type="entry name" value="DNA_primase_core_N_sf"/>
</dbReference>
<dbReference type="PANTHER" id="PTHR30313:SF2">
    <property type="entry name" value="DNA PRIMASE"/>
    <property type="match status" value="1"/>
</dbReference>
<keyword evidence="2 12" id="KW-0639">Primosome</keyword>
<dbReference type="InterPro" id="IPR002694">
    <property type="entry name" value="Znf_CHC2"/>
</dbReference>
<evidence type="ECO:0000256" key="5">
    <source>
        <dbReference type="ARBA" id="ARBA00022705"/>
    </source>
</evidence>
<dbReference type="InterPro" id="IPR036977">
    <property type="entry name" value="DNA_primase_Znf_CHC2"/>
</dbReference>
<evidence type="ECO:0000259" key="15">
    <source>
        <dbReference type="PROSITE" id="PS50880"/>
    </source>
</evidence>
<dbReference type="SMART" id="SM00400">
    <property type="entry name" value="ZnF_CHCC"/>
    <property type="match status" value="1"/>
</dbReference>
<dbReference type="NCBIfam" id="TIGR01391">
    <property type="entry name" value="dnaG"/>
    <property type="match status" value="1"/>
</dbReference>
<dbReference type="GO" id="GO:0006269">
    <property type="term" value="P:DNA replication, synthesis of primer"/>
    <property type="evidence" value="ECO:0007669"/>
    <property type="project" value="UniProtKB-UniRule"/>
</dbReference>
<dbReference type="Pfam" id="PF08275">
    <property type="entry name" value="DNAG_N"/>
    <property type="match status" value="1"/>
</dbReference>
<dbReference type="Gene3D" id="3.40.1360.10">
    <property type="match status" value="1"/>
</dbReference>
<dbReference type="Gene3D" id="3.90.580.10">
    <property type="entry name" value="Zinc finger, CHC2-type domain"/>
    <property type="match status" value="1"/>
</dbReference>
<keyword evidence="1 12" id="KW-0240">DNA-directed RNA polymerase</keyword>
<evidence type="ECO:0000256" key="4">
    <source>
        <dbReference type="ARBA" id="ARBA00022695"/>
    </source>
</evidence>
<dbReference type="PANTHER" id="PTHR30313">
    <property type="entry name" value="DNA PRIMASE"/>
    <property type="match status" value="1"/>
</dbReference>
<keyword evidence="8 12" id="KW-0862">Zinc</keyword>
<dbReference type="InterPro" id="IPR030846">
    <property type="entry name" value="DnaG_bac"/>
</dbReference>
<dbReference type="InterPro" id="IPR034151">
    <property type="entry name" value="TOPRIM_DnaG_bac"/>
</dbReference>
<dbReference type="InterPro" id="IPR006295">
    <property type="entry name" value="DNA_primase_DnaG"/>
</dbReference>
<dbReference type="Proteomes" id="UP000254764">
    <property type="component" value="Unassembled WGS sequence"/>
</dbReference>
<dbReference type="STRING" id="1336235.GCA_000518785_00737"/>
<comment type="similarity">
    <text evidence="12">Belongs to the DnaG primase family.</text>
</comment>
<evidence type="ECO:0000256" key="8">
    <source>
        <dbReference type="ARBA" id="ARBA00022833"/>
    </source>
</evidence>
<evidence type="ECO:0000256" key="10">
    <source>
        <dbReference type="ARBA" id="ARBA00023125"/>
    </source>
</evidence>
<name>A0A376A9P2_9HYPH</name>
<sequence length="705" mass="77829">MNRFGCEYWALLVGAMAFASEAAYSEPSITRDMMRFSNDFLDEIRDRVPISAVVGRRVAWDRKKTNVSRGDYWACCPFHGEKSPSFHCEDRKGRYHCFGCGVSGDHFRFLTDLEGLSFPEAVQQIADMAGIAMPKADPQAERREKERTTLQDVMEMATQFFQDQLQTASGARARAYLRERGLSGRTIETFRLGYAPESRNALKEYLAGKGVPKEQIEACGLVRHGPDIPVSYDYFRDRIMFPILSSRDKVIAFGGRAMAPDAMAKYMNSPETELFHKGNVLFNFSRARRALQGAAGADTIIAVEGYMDVIALHQAGIENAVAPLGTALTENQLDLMWKMTPVPVLCFDGDGAGQRAAFRAVDLALPHLKPGRSVRFAMLPDGKDPDDLVKQDGRAPFDKVLSEARPLAEMLWVREAGGGQFDTPEKRAELEARMKQVVQVIADENVRRHYQQDVRDRLNAFFQPNQAARNERRGGFEPGNRGGGGRGGAAGQGRFGGRAPGPSAGGGGAVSDRLARSGLVKGHQDQPALRESVLALTIVNHPQLLQDDYDEIASIDYENRALQKLWSSLLTIAAGTGAQLTREVLLARLEEQGHGTLIKSLDQQIRNARLWTATEIAAAEDAGEGYRQALSLHKRTKALRRQRIELEREVAEATEVEDAERIGQLIGALHEVQLEITRMENQEAIIDGFGVMSGRVKGAATGHNT</sequence>
<keyword evidence="4 12" id="KW-0548">Nucleotidyltransferase</keyword>
<evidence type="ECO:0000256" key="12">
    <source>
        <dbReference type="HAMAP-Rule" id="MF_00974"/>
    </source>
</evidence>
<dbReference type="InterPro" id="IPR013264">
    <property type="entry name" value="DNAG_N"/>
</dbReference>
<dbReference type="AlphaFoldDB" id="A0A376A9P2"/>
<dbReference type="Pfam" id="PF01807">
    <property type="entry name" value="Zn_ribbon_DnaG"/>
    <property type="match status" value="1"/>
</dbReference>
<dbReference type="Gene3D" id="3.90.980.10">
    <property type="entry name" value="DNA primase, catalytic core, N-terminal domain"/>
    <property type="match status" value="1"/>
</dbReference>
<reference evidence="17" key="1">
    <citation type="submission" date="2018-07" db="EMBL/GenBank/DDBJ databases">
        <authorList>
            <person name="Peiro R."/>
            <person name="Begona"/>
            <person name="Cbmso G."/>
            <person name="Lopez M."/>
            <person name="Gonzalez S."/>
        </authorList>
    </citation>
    <scope>NUCLEOTIDE SEQUENCE [LARGE SCALE GENOMIC DNA]</scope>
</reference>
<feature type="domain" description="Toprim" evidence="15">
    <location>
        <begin position="298"/>
        <end position="380"/>
    </location>
</feature>
<protein>
    <recommendedName>
        <fullName evidence="12">DNA primase</fullName>
        <ecNumber evidence="12">2.7.7.101</ecNumber>
    </recommendedName>
</protein>
<proteinExistence type="inferred from homology"/>
<evidence type="ECO:0000256" key="7">
    <source>
        <dbReference type="ARBA" id="ARBA00022771"/>
    </source>
</evidence>
<dbReference type="SMART" id="SM00493">
    <property type="entry name" value="TOPRIM"/>
    <property type="match status" value="1"/>
</dbReference>
<gene>
    <name evidence="12" type="primary">dnaG</name>
    <name evidence="16" type="ORF">RHIZ70_223</name>
</gene>
<evidence type="ECO:0000256" key="2">
    <source>
        <dbReference type="ARBA" id="ARBA00022515"/>
    </source>
</evidence>
<feature type="zinc finger region" description="CHC2-type" evidence="12 13">
    <location>
        <begin position="76"/>
        <end position="100"/>
    </location>
</feature>
<evidence type="ECO:0000256" key="13">
    <source>
        <dbReference type="PIRSR" id="PIRSR002811-1"/>
    </source>
</evidence>
<evidence type="ECO:0000256" key="9">
    <source>
        <dbReference type="ARBA" id="ARBA00022842"/>
    </source>
</evidence>
<keyword evidence="11 12" id="KW-0804">Transcription</keyword>
<dbReference type="GO" id="GO:1990077">
    <property type="term" value="C:primosome complex"/>
    <property type="evidence" value="ECO:0007669"/>
    <property type="project" value="UniProtKB-KW"/>
</dbReference>
<dbReference type="SUPFAM" id="SSF56731">
    <property type="entry name" value="DNA primase core"/>
    <property type="match status" value="1"/>
</dbReference>
<dbReference type="GO" id="GO:0000428">
    <property type="term" value="C:DNA-directed RNA polymerase complex"/>
    <property type="evidence" value="ECO:0007669"/>
    <property type="project" value="UniProtKB-KW"/>
</dbReference>
<dbReference type="GO" id="GO:0003899">
    <property type="term" value="F:DNA-directed RNA polymerase activity"/>
    <property type="evidence" value="ECO:0007669"/>
    <property type="project" value="UniProtKB-UniRule"/>
</dbReference>
<dbReference type="PROSITE" id="PS50880">
    <property type="entry name" value="TOPRIM"/>
    <property type="match status" value="1"/>
</dbReference>
<keyword evidence="5 12" id="KW-0235">DNA replication</keyword>
<dbReference type="InterPro" id="IPR006171">
    <property type="entry name" value="TOPRIM_dom"/>
</dbReference>
<keyword evidence="7 12" id="KW-0863">Zinc-finger</keyword>
<dbReference type="HAMAP" id="MF_00974">
    <property type="entry name" value="DNA_primase_DnaG"/>
    <property type="match status" value="1"/>
</dbReference>
<dbReference type="InterPro" id="IPR019475">
    <property type="entry name" value="DNA_primase_DnaB-bd"/>
</dbReference>
<dbReference type="GO" id="GO:0003677">
    <property type="term" value="F:DNA binding"/>
    <property type="evidence" value="ECO:0007669"/>
    <property type="project" value="UniProtKB-KW"/>
</dbReference>
<dbReference type="GO" id="GO:0005737">
    <property type="term" value="C:cytoplasm"/>
    <property type="evidence" value="ECO:0007669"/>
    <property type="project" value="TreeGrafter"/>
</dbReference>
<dbReference type="GO" id="GO:0008270">
    <property type="term" value="F:zinc ion binding"/>
    <property type="evidence" value="ECO:0007669"/>
    <property type="project" value="UniProtKB-UniRule"/>
</dbReference>
<accession>A0A376A9P2</accession>
<dbReference type="SUPFAM" id="SSF57783">
    <property type="entry name" value="Zinc beta-ribbon"/>
    <property type="match status" value="1"/>
</dbReference>
<feature type="compositionally biased region" description="Gly residues" evidence="14">
    <location>
        <begin position="476"/>
        <end position="509"/>
    </location>
</feature>
<dbReference type="EC" id="2.7.7.101" evidence="12"/>
<keyword evidence="10 12" id="KW-0238">DNA-binding</keyword>
<dbReference type="Pfam" id="PF13155">
    <property type="entry name" value="Toprim_2"/>
    <property type="match status" value="1"/>
</dbReference>
<dbReference type="PIRSF" id="PIRSF002811">
    <property type="entry name" value="DnaG"/>
    <property type="match status" value="1"/>
</dbReference>